<gene>
    <name evidence="2" type="primary">cspA</name>
    <name evidence="2" type="ORF">g.15268</name>
</gene>
<sequence>MQLQILMILFINSLKNTHSILSHRVEFKQFFQLLTMRVKLLSVILVLTLGLVQGYETCLETTTPKNEIQQPKSTPFSFFRIFLGRIFSSQYDSITYSNGSTMRSTRVQTMEVLSPPQVIMIANGNVRRENSDSGVGDAAAENPGADSFVPYKSKNPKKYSLLKKDRKKEMSVKEAKLLKESKV</sequence>
<reference evidence="2" key="1">
    <citation type="submission" date="2014-11" db="EMBL/GenBank/DDBJ databases">
        <authorList>
            <person name="Geib S."/>
        </authorList>
    </citation>
    <scope>NUCLEOTIDE SEQUENCE</scope>
</reference>
<dbReference type="AlphaFoldDB" id="A0A0A1XLZ8"/>
<dbReference type="EMBL" id="GBXI01001963">
    <property type="protein sequence ID" value="JAD12329.1"/>
    <property type="molecule type" value="Transcribed_RNA"/>
</dbReference>
<evidence type="ECO:0000256" key="1">
    <source>
        <dbReference type="SAM" id="MobiDB-lite"/>
    </source>
</evidence>
<accession>A0A0A1XLZ8</accession>
<proteinExistence type="predicted"/>
<reference evidence="2" key="2">
    <citation type="journal article" date="2015" name="Gigascience">
        <title>Reconstructing a comprehensive transcriptome assembly of a white-pupal translocated strain of the pest fruit fly Bactrocera cucurbitae.</title>
        <authorList>
            <person name="Sim S.B."/>
            <person name="Calla B."/>
            <person name="Hall B."/>
            <person name="DeRego T."/>
            <person name="Geib S.M."/>
        </authorList>
    </citation>
    <scope>NUCLEOTIDE SEQUENCE</scope>
</reference>
<organism evidence="2">
    <name type="scientific">Zeugodacus cucurbitae</name>
    <name type="common">Melon fruit fly</name>
    <name type="synonym">Bactrocera cucurbitae</name>
    <dbReference type="NCBI Taxonomy" id="28588"/>
    <lineage>
        <taxon>Eukaryota</taxon>
        <taxon>Metazoa</taxon>
        <taxon>Ecdysozoa</taxon>
        <taxon>Arthropoda</taxon>
        <taxon>Hexapoda</taxon>
        <taxon>Insecta</taxon>
        <taxon>Pterygota</taxon>
        <taxon>Neoptera</taxon>
        <taxon>Endopterygota</taxon>
        <taxon>Diptera</taxon>
        <taxon>Brachycera</taxon>
        <taxon>Muscomorpha</taxon>
        <taxon>Tephritoidea</taxon>
        <taxon>Tephritidae</taxon>
        <taxon>Zeugodacus</taxon>
        <taxon>Zeugodacus</taxon>
    </lineage>
</organism>
<name>A0A0A1XLZ8_ZEUCU</name>
<feature type="region of interest" description="Disordered" evidence="1">
    <location>
        <begin position="129"/>
        <end position="153"/>
    </location>
</feature>
<evidence type="ECO:0000313" key="2">
    <source>
        <dbReference type="EMBL" id="JAD12329.1"/>
    </source>
</evidence>
<protein>
    <submittedName>
        <fullName evidence="2">Cold shock-like protein CspA</fullName>
    </submittedName>
</protein>